<keyword evidence="2" id="KW-1185">Reference proteome</keyword>
<organism evidence="1 2">
    <name type="scientific">Persea americana</name>
    <name type="common">Avocado</name>
    <dbReference type="NCBI Taxonomy" id="3435"/>
    <lineage>
        <taxon>Eukaryota</taxon>
        <taxon>Viridiplantae</taxon>
        <taxon>Streptophyta</taxon>
        <taxon>Embryophyta</taxon>
        <taxon>Tracheophyta</taxon>
        <taxon>Spermatophyta</taxon>
        <taxon>Magnoliopsida</taxon>
        <taxon>Magnoliidae</taxon>
        <taxon>Laurales</taxon>
        <taxon>Lauraceae</taxon>
        <taxon>Persea</taxon>
    </lineage>
</organism>
<dbReference type="Proteomes" id="UP001234297">
    <property type="component" value="Chromosome 9"/>
</dbReference>
<dbReference type="EMBL" id="CM056817">
    <property type="protein sequence ID" value="KAJ8621150.1"/>
    <property type="molecule type" value="Genomic_DNA"/>
</dbReference>
<comment type="caution">
    <text evidence="1">The sequence shown here is derived from an EMBL/GenBank/DDBJ whole genome shotgun (WGS) entry which is preliminary data.</text>
</comment>
<name>A0ACC2KJ27_PERAE</name>
<evidence type="ECO:0000313" key="2">
    <source>
        <dbReference type="Proteomes" id="UP001234297"/>
    </source>
</evidence>
<accession>A0ACC2KJ27</accession>
<reference evidence="1 2" key="1">
    <citation type="journal article" date="2022" name="Hortic Res">
        <title>A haplotype resolved chromosomal level avocado genome allows analysis of novel avocado genes.</title>
        <authorList>
            <person name="Nath O."/>
            <person name="Fletcher S.J."/>
            <person name="Hayward A."/>
            <person name="Shaw L.M."/>
            <person name="Masouleh A.K."/>
            <person name="Furtado A."/>
            <person name="Henry R.J."/>
            <person name="Mitter N."/>
        </authorList>
    </citation>
    <scope>NUCLEOTIDE SEQUENCE [LARGE SCALE GENOMIC DNA]</scope>
    <source>
        <strain evidence="2">cv. Hass</strain>
    </source>
</reference>
<protein>
    <submittedName>
        <fullName evidence="1">Uncharacterized protein</fullName>
    </submittedName>
</protein>
<proteinExistence type="predicted"/>
<evidence type="ECO:0000313" key="1">
    <source>
        <dbReference type="EMBL" id="KAJ8621150.1"/>
    </source>
</evidence>
<sequence>MQSTPSATPATYTTIPISASDVISRSFQNLSSSFSLLRPLSSLCPSAGFDLPDSLSSAKARLLTNISYFRLNYALLLLTCALFSLLFHSPLSLLLISALFFLWLLLFFFREDPLVLWGCHVADRWLLGGLVVVSILSVWGLGVFWNLVIGVAIGVLVVAAHGVFRNGDGLFLGEEEAASRGLIGARPVSDRVRTGGV</sequence>
<gene>
    <name evidence="1" type="ORF">MRB53_029679</name>
</gene>